<evidence type="ECO:0000313" key="2">
    <source>
        <dbReference type="EMBL" id="OWR53189.1"/>
    </source>
</evidence>
<dbReference type="eggNOG" id="ENOG502QPIA">
    <property type="taxonomic scope" value="Eukaryota"/>
</dbReference>
<organism evidence="2 3">
    <name type="scientific">Danaus plexippus plexippus</name>
    <dbReference type="NCBI Taxonomy" id="278856"/>
    <lineage>
        <taxon>Eukaryota</taxon>
        <taxon>Metazoa</taxon>
        <taxon>Ecdysozoa</taxon>
        <taxon>Arthropoda</taxon>
        <taxon>Hexapoda</taxon>
        <taxon>Insecta</taxon>
        <taxon>Pterygota</taxon>
        <taxon>Neoptera</taxon>
        <taxon>Endopterygota</taxon>
        <taxon>Lepidoptera</taxon>
        <taxon>Glossata</taxon>
        <taxon>Ditrysia</taxon>
        <taxon>Papilionoidea</taxon>
        <taxon>Nymphalidae</taxon>
        <taxon>Danainae</taxon>
        <taxon>Danaini</taxon>
        <taxon>Danaina</taxon>
        <taxon>Danaus</taxon>
        <taxon>Danaus</taxon>
    </lineage>
</organism>
<dbReference type="PANTHER" id="PTHR12994">
    <property type="entry name" value="SECERNIN"/>
    <property type="match status" value="1"/>
</dbReference>
<dbReference type="PANTHER" id="PTHR12994:SF17">
    <property type="entry name" value="LD30995P"/>
    <property type="match status" value="1"/>
</dbReference>
<dbReference type="KEGG" id="dpl:KGM_201363"/>
<sequence>MTHKVCVTHYSHFNLTCDNYYLASGIVITFRLLNSRKQFVRKNIKKYLLFAMTTIMEKPRSCDTFVVLPPLTINNVVIFGKNSDRPQNEVQEVILSQDRTRDSKLKCTYITIDECTDPINNVILSKPAWMWGAEMGANDKNVVIGNEAVWTNNNEGDGDARQKRLLGMDLVRLGLERGNTAEKALDVITSLLEKYGQGGPCSEYDDSHFYHNSFLIADYKEAWVLETSGKMWAAERIDSGYRNISNGLTIGTKIDKHSEGLFEKAEAMGLWDGKGLFDFSAAFSSGGDELRQKQGERLLKQATVTSVFDVTDMFRILRHKESGICRACDDTFPTQGSQVSSLSSVGISVHWFTATPDPSVSYFKPFVFTPNARISPYTESPSAPNREHHLYKLHSAHVLKNNNEKMSKVLADIENGCIAEITDFMKKYELKEKNINELDDLMKKCVETEVKLYG</sequence>
<dbReference type="Gene3D" id="3.60.60.10">
    <property type="entry name" value="Penicillin V Acylase, Chain A"/>
    <property type="match status" value="1"/>
</dbReference>
<dbReference type="InParanoid" id="A0A212FHH9"/>
<reference evidence="2 3" key="1">
    <citation type="journal article" date="2011" name="Cell">
        <title>The monarch butterfly genome yields insights into long-distance migration.</title>
        <authorList>
            <person name="Zhan S."/>
            <person name="Merlin C."/>
            <person name="Boore J.L."/>
            <person name="Reppert S.M."/>
        </authorList>
    </citation>
    <scope>NUCLEOTIDE SEQUENCE [LARGE SCALE GENOMIC DNA]</scope>
    <source>
        <strain evidence="2">F-2</strain>
    </source>
</reference>
<dbReference type="EMBL" id="AGBW02008503">
    <property type="protein sequence ID" value="OWR53189.1"/>
    <property type="molecule type" value="Genomic_DNA"/>
</dbReference>
<name>A0A212FHH9_DANPL</name>
<dbReference type="Proteomes" id="UP000007151">
    <property type="component" value="Unassembled WGS sequence"/>
</dbReference>
<dbReference type="STRING" id="278856.A0A212FHH9"/>
<protein>
    <submittedName>
        <fullName evidence="2">Secernin-3</fullName>
    </submittedName>
</protein>
<comment type="caution">
    <text evidence="2">The sequence shown here is derived from an EMBL/GenBank/DDBJ whole genome shotgun (WGS) entry which is preliminary data.</text>
</comment>
<keyword evidence="3" id="KW-1185">Reference proteome</keyword>
<dbReference type="GO" id="GO:0016805">
    <property type="term" value="F:dipeptidase activity"/>
    <property type="evidence" value="ECO:0007669"/>
    <property type="project" value="InterPro"/>
</dbReference>
<proteinExistence type="inferred from homology"/>
<accession>A0A212FHH9</accession>
<dbReference type="FunCoup" id="A0A212FHH9">
    <property type="interactions" value="14"/>
</dbReference>
<dbReference type="InterPro" id="IPR005322">
    <property type="entry name" value="Peptidase_C69"/>
</dbReference>
<dbReference type="AlphaFoldDB" id="A0A212FHH9"/>
<comment type="similarity">
    <text evidence="1">Belongs to the peptidase C69 family. Secernin subfamily.</text>
</comment>
<dbReference type="GO" id="GO:0006508">
    <property type="term" value="P:proteolysis"/>
    <property type="evidence" value="ECO:0007669"/>
    <property type="project" value="InterPro"/>
</dbReference>
<dbReference type="GO" id="GO:0070004">
    <property type="term" value="F:cysteine-type exopeptidase activity"/>
    <property type="evidence" value="ECO:0007669"/>
    <property type="project" value="InterPro"/>
</dbReference>
<dbReference type="Pfam" id="PF03577">
    <property type="entry name" value="Peptidase_C69"/>
    <property type="match status" value="1"/>
</dbReference>
<evidence type="ECO:0000256" key="1">
    <source>
        <dbReference type="ARBA" id="ARBA00005705"/>
    </source>
</evidence>
<gene>
    <name evidence="2" type="ORF">KGM_201363</name>
</gene>
<evidence type="ECO:0000313" key="3">
    <source>
        <dbReference type="Proteomes" id="UP000007151"/>
    </source>
</evidence>